<dbReference type="Proteomes" id="UP000761264">
    <property type="component" value="Unassembled WGS sequence"/>
</dbReference>
<sequence>MLSTHWFKQPPRCEKIKVGCTYKRAHEGNIVETAKVIDVGSDALGIPHVTYEVSVERARLAKYEERRTLGLQTFVERFRESIADLPIADKHDA</sequence>
<keyword evidence="2" id="KW-1185">Reference proteome</keyword>
<reference evidence="1" key="1">
    <citation type="submission" date="2020-03" db="EMBL/GenBank/DDBJ databases">
        <title>Genome of Pelagibius litoralis DSM 21314T.</title>
        <authorList>
            <person name="Wang G."/>
        </authorList>
    </citation>
    <scope>NUCLEOTIDE SEQUENCE</scope>
    <source>
        <strain evidence="1">DSM 21314</strain>
    </source>
</reference>
<evidence type="ECO:0000313" key="1">
    <source>
        <dbReference type="EMBL" id="NIA67261.1"/>
    </source>
</evidence>
<dbReference type="EMBL" id="JAAQPH010000001">
    <property type="protein sequence ID" value="NIA67261.1"/>
    <property type="molecule type" value="Genomic_DNA"/>
</dbReference>
<proteinExistence type="predicted"/>
<evidence type="ECO:0000313" key="2">
    <source>
        <dbReference type="Proteomes" id="UP000761264"/>
    </source>
</evidence>
<dbReference type="RefSeq" id="WP_167220613.1">
    <property type="nucleotide sequence ID" value="NZ_JAAQPH010000001.1"/>
</dbReference>
<name>A0A967C1J7_9PROT</name>
<dbReference type="AlphaFoldDB" id="A0A967C1J7"/>
<gene>
    <name evidence="1" type="ORF">HBA54_01495</name>
</gene>
<accession>A0A967C1J7</accession>
<organism evidence="1 2">
    <name type="scientific">Pelagibius litoralis</name>
    <dbReference type="NCBI Taxonomy" id="374515"/>
    <lineage>
        <taxon>Bacteria</taxon>
        <taxon>Pseudomonadati</taxon>
        <taxon>Pseudomonadota</taxon>
        <taxon>Alphaproteobacteria</taxon>
        <taxon>Rhodospirillales</taxon>
        <taxon>Rhodovibrionaceae</taxon>
        <taxon>Pelagibius</taxon>
    </lineage>
</organism>
<comment type="caution">
    <text evidence="1">The sequence shown here is derived from an EMBL/GenBank/DDBJ whole genome shotgun (WGS) entry which is preliminary data.</text>
</comment>
<protein>
    <submittedName>
        <fullName evidence="1">Uncharacterized protein</fullName>
    </submittedName>
</protein>